<gene>
    <name evidence="8" type="ORF">SAMN05216474_1886</name>
</gene>
<evidence type="ECO:0000259" key="7">
    <source>
        <dbReference type="Pfam" id="PF06271"/>
    </source>
</evidence>
<evidence type="ECO:0000256" key="4">
    <source>
        <dbReference type="ARBA" id="ARBA00022989"/>
    </source>
</evidence>
<dbReference type="InterPro" id="IPR010432">
    <property type="entry name" value="RDD"/>
</dbReference>
<keyword evidence="2" id="KW-1003">Cell membrane</keyword>
<dbReference type="GO" id="GO:0005886">
    <property type="term" value="C:plasma membrane"/>
    <property type="evidence" value="ECO:0007669"/>
    <property type="project" value="UniProtKB-SubCell"/>
</dbReference>
<dbReference type="RefSeq" id="WP_090248735.1">
    <property type="nucleotide sequence ID" value="NZ_FPAS01000002.1"/>
</dbReference>
<sequence length="140" mass="16675">MEELLDIEISSKLKLDGISSFWDRVRDLVADYLLILIIHLLIYFKFFYIPGENNFIFISLYWTVHFSYYILFESILGLTPGKFLNKCRVVNNEFKKASFGQVLIRTVIRNIPFQFITIFTPYQKPLHDLLSKTWVVRVKK</sequence>
<feature type="domain" description="RDD" evidence="7">
    <location>
        <begin position="19"/>
        <end position="119"/>
    </location>
</feature>
<proteinExistence type="predicted"/>
<dbReference type="PANTHER" id="PTHR36115:SF4">
    <property type="entry name" value="MEMBRANE PROTEIN"/>
    <property type="match status" value="1"/>
</dbReference>
<dbReference type="AlphaFoldDB" id="A0A1I7A4I2"/>
<keyword evidence="4 6" id="KW-1133">Transmembrane helix</keyword>
<evidence type="ECO:0000256" key="1">
    <source>
        <dbReference type="ARBA" id="ARBA00004651"/>
    </source>
</evidence>
<evidence type="ECO:0000256" key="3">
    <source>
        <dbReference type="ARBA" id="ARBA00022692"/>
    </source>
</evidence>
<dbReference type="Pfam" id="PF06271">
    <property type="entry name" value="RDD"/>
    <property type="match status" value="1"/>
</dbReference>
<dbReference type="InterPro" id="IPR051791">
    <property type="entry name" value="Pra-immunoreactive"/>
</dbReference>
<feature type="transmembrane region" description="Helical" evidence="6">
    <location>
        <begin position="55"/>
        <end position="78"/>
    </location>
</feature>
<dbReference type="EMBL" id="FPAS01000002">
    <property type="protein sequence ID" value="SFT69820.1"/>
    <property type="molecule type" value="Genomic_DNA"/>
</dbReference>
<feature type="transmembrane region" description="Helical" evidence="6">
    <location>
        <begin position="29"/>
        <end position="49"/>
    </location>
</feature>
<organism evidence="8 9">
    <name type="scientific">Lishizhenia tianjinensis</name>
    <dbReference type="NCBI Taxonomy" id="477690"/>
    <lineage>
        <taxon>Bacteria</taxon>
        <taxon>Pseudomonadati</taxon>
        <taxon>Bacteroidota</taxon>
        <taxon>Flavobacteriia</taxon>
        <taxon>Flavobacteriales</taxon>
        <taxon>Crocinitomicaceae</taxon>
        <taxon>Lishizhenia</taxon>
    </lineage>
</organism>
<keyword evidence="9" id="KW-1185">Reference proteome</keyword>
<evidence type="ECO:0000313" key="8">
    <source>
        <dbReference type="EMBL" id="SFT69820.1"/>
    </source>
</evidence>
<accession>A0A1I7A4I2</accession>
<evidence type="ECO:0000313" key="9">
    <source>
        <dbReference type="Proteomes" id="UP000236454"/>
    </source>
</evidence>
<dbReference type="STRING" id="477690.SAMN05216474_1886"/>
<evidence type="ECO:0000256" key="2">
    <source>
        <dbReference type="ARBA" id="ARBA00022475"/>
    </source>
</evidence>
<dbReference type="PANTHER" id="PTHR36115">
    <property type="entry name" value="PROLINE-RICH ANTIGEN HOMOLOG-RELATED"/>
    <property type="match status" value="1"/>
</dbReference>
<protein>
    <submittedName>
        <fullName evidence="8">Uncharacterized membrane protein YckC, RDD family</fullName>
    </submittedName>
</protein>
<comment type="subcellular location">
    <subcellularLocation>
        <location evidence="1">Cell membrane</location>
        <topology evidence="1">Multi-pass membrane protein</topology>
    </subcellularLocation>
</comment>
<keyword evidence="5 6" id="KW-0472">Membrane</keyword>
<evidence type="ECO:0000256" key="6">
    <source>
        <dbReference type="SAM" id="Phobius"/>
    </source>
</evidence>
<dbReference type="OrthoDB" id="762068at2"/>
<reference evidence="8 9" key="1">
    <citation type="submission" date="2016-10" db="EMBL/GenBank/DDBJ databases">
        <authorList>
            <person name="de Groot N.N."/>
        </authorList>
    </citation>
    <scope>NUCLEOTIDE SEQUENCE [LARGE SCALE GENOMIC DNA]</scope>
    <source>
        <strain evidence="8 9">CGMCC 1.7005</strain>
    </source>
</reference>
<dbReference type="Proteomes" id="UP000236454">
    <property type="component" value="Unassembled WGS sequence"/>
</dbReference>
<evidence type="ECO:0000256" key="5">
    <source>
        <dbReference type="ARBA" id="ARBA00023136"/>
    </source>
</evidence>
<keyword evidence="3 6" id="KW-0812">Transmembrane</keyword>
<name>A0A1I7A4I2_9FLAO</name>